<protein>
    <submittedName>
        <fullName evidence="1">Uncharacterized protein</fullName>
    </submittedName>
</protein>
<sequence length="136" mass="15764">MEKKVHSLKMRLDEVTISVMVNRTWMLPVFNQLRSTSPKEENQDEWDRIRKLISGVWNQPVEKILEVILFVFTTIAPSHDNTDEWAGLRIGCKSLLESLYQGGDVDDIAIRFFSLLKGFKPKNSNVDEWNAIRKDG</sequence>
<reference evidence="1" key="1">
    <citation type="submission" date="2019-02" db="EMBL/GenBank/DDBJ databases">
        <authorList>
            <person name="Gruber-Vodicka R. H."/>
            <person name="Seah K. B. B."/>
        </authorList>
    </citation>
    <scope>NUCLEOTIDE SEQUENCE</scope>
    <source>
        <strain evidence="1">BECK_BY7</strain>
    </source>
</reference>
<gene>
    <name evidence="1" type="ORF">BECKLFY1418C_GA0070996_107621</name>
</gene>
<evidence type="ECO:0000313" key="1">
    <source>
        <dbReference type="EMBL" id="VFK20648.1"/>
    </source>
</evidence>
<proteinExistence type="predicted"/>
<name>A0A450WUL7_9GAMM</name>
<dbReference type="AlphaFoldDB" id="A0A450WUL7"/>
<dbReference type="EMBL" id="CAADFN010000076">
    <property type="protein sequence ID" value="VFK20648.1"/>
    <property type="molecule type" value="Genomic_DNA"/>
</dbReference>
<organism evidence="1">
    <name type="scientific">Candidatus Kentrum sp. LFY</name>
    <dbReference type="NCBI Taxonomy" id="2126342"/>
    <lineage>
        <taxon>Bacteria</taxon>
        <taxon>Pseudomonadati</taxon>
        <taxon>Pseudomonadota</taxon>
        <taxon>Gammaproteobacteria</taxon>
        <taxon>Candidatus Kentrum</taxon>
    </lineage>
</organism>
<accession>A0A450WUL7</accession>